<organism evidence="1 2">
    <name type="scientific">Pseudogemmatithrix spongiicola</name>
    <dbReference type="NCBI Taxonomy" id="3062599"/>
    <lineage>
        <taxon>Bacteria</taxon>
        <taxon>Pseudomonadati</taxon>
        <taxon>Gemmatimonadota</taxon>
        <taxon>Gemmatimonadia</taxon>
        <taxon>Gemmatimonadales</taxon>
        <taxon>Gemmatimonadaceae</taxon>
        <taxon>Pseudogemmatithrix</taxon>
    </lineage>
</organism>
<dbReference type="Proteomes" id="UP001229955">
    <property type="component" value="Chromosome"/>
</dbReference>
<gene>
    <name evidence="1" type="ORF">Strain318_002457</name>
</gene>
<evidence type="ECO:0000313" key="1">
    <source>
        <dbReference type="EMBL" id="WKW16049.1"/>
    </source>
</evidence>
<name>A0AA49Q8R9_9BACT</name>
<dbReference type="RefSeq" id="WP_367886004.1">
    <property type="nucleotide sequence ID" value="NZ_CP130612.1"/>
</dbReference>
<proteinExistence type="predicted"/>
<accession>A0AA49Q8R9</accession>
<evidence type="ECO:0000313" key="2">
    <source>
        <dbReference type="Proteomes" id="UP001229955"/>
    </source>
</evidence>
<protein>
    <submittedName>
        <fullName evidence="1">Uncharacterized protein</fullName>
    </submittedName>
</protein>
<dbReference type="AlphaFoldDB" id="A0AA49Q8R9"/>
<reference evidence="1" key="1">
    <citation type="submission" date="2023-07" db="EMBL/GenBank/DDBJ databases">
        <authorList>
            <person name="Haufschild T."/>
            <person name="Kallscheuer N."/>
            <person name="Hammer J."/>
            <person name="Kohn T."/>
            <person name="Kabuu M."/>
            <person name="Jogler M."/>
            <person name="Wohfarth N."/>
            <person name="Heuer A."/>
            <person name="Rohde M."/>
            <person name="van Teeseling M.C.F."/>
            <person name="Jogler C."/>
        </authorList>
    </citation>
    <scope>NUCLEOTIDE SEQUENCE</scope>
    <source>
        <strain evidence="1">Strain 318</strain>
    </source>
</reference>
<dbReference type="EMBL" id="CP130613">
    <property type="protein sequence ID" value="WKW16049.1"/>
    <property type="molecule type" value="Genomic_DNA"/>
</dbReference>
<keyword evidence="2" id="KW-1185">Reference proteome</keyword>
<dbReference type="KEGG" id="pspc:Strain318_002457"/>
<sequence length="59" mass="6589">MPRHLRFDRQDPTGWILAEGPLTLGEIQPDRMTFVGFPDAPVVAVLGDPSLRHLEPEPV</sequence>